<dbReference type="CDD" id="cd16412">
    <property type="entry name" value="dndB"/>
    <property type="match status" value="1"/>
</dbReference>
<dbReference type="AlphaFoldDB" id="A0A625ERY0"/>
<dbReference type="Pfam" id="PF14072">
    <property type="entry name" value="DndB"/>
    <property type="match status" value="1"/>
</dbReference>
<sequence>MHTDNYVFELPATRGVQGGVEQYMLTVPMAVLRRLLAMDDQGDVMARSQREANRTRARKIRNYVAEATGSGKPYILPSITGNIDIDVDFLPSELSPSVGILKIPMEADLKLFDGQHRALGIMDFVRDYANTGDTISLLLTVGLPLEMRQQFFADINNNASKPAAAISMAYNNNDPVNQLAMYLAQNVTGLAGSVDFEHNAVPAKSSRLISFKALNDATKKMLSLRASIEPTLQQREAAEKLWSAWSGAMRWLDIAQDDIAAEYRQEALGLHGIMINAMGMATARMLQTRPIDSIVSLLACAEQGENGFHYRDSFMHENWHDICVDPQTGTIRTDRRALEATAKELQRLVDPFAECAWLRPYLGDEVPDTTLLKFNAGIVKLKEETSLPQIAIIEKLEQLRDGDEQTRSRIVGTLRAFKKYIAEGV</sequence>
<accession>A0A625ERY0</accession>
<protein>
    <submittedName>
        <fullName evidence="1">DGQHR domain-containing protein</fullName>
    </submittedName>
</protein>
<evidence type="ECO:0000313" key="1">
    <source>
        <dbReference type="EMBL" id="ECZ8222616.1"/>
    </source>
</evidence>
<reference evidence="1" key="1">
    <citation type="submission" date="2019-10" db="EMBL/GenBank/DDBJ databases">
        <authorList>
            <consortium name="PulseNet: The National Subtyping Network for Foodborne Disease Surveillance"/>
            <person name="Tarr C.L."/>
            <person name="Trees E."/>
            <person name="Katz L.S."/>
            <person name="Carleton-Romer H.A."/>
            <person name="Stroika S."/>
            <person name="Kucerova Z."/>
            <person name="Roache K.F."/>
            <person name="Sabol A.L."/>
            <person name="Besser J."/>
            <person name="Gerner-Smidt P."/>
        </authorList>
    </citation>
    <scope>NUCLEOTIDE SEQUENCE</scope>
    <source>
        <strain evidence="1">PNUSAS096183</strain>
    </source>
</reference>
<dbReference type="EMBL" id="AALHXZ010000036">
    <property type="protein sequence ID" value="ECZ8222616.1"/>
    <property type="molecule type" value="Genomic_DNA"/>
</dbReference>
<dbReference type="InterPro" id="IPR017601">
    <property type="entry name" value="DGQHR-contain_dom"/>
</dbReference>
<gene>
    <name evidence="1" type="ORF">F8625_20420</name>
</gene>
<name>A0A625ERY0_SALER</name>
<dbReference type="NCBIfam" id="TIGR03187">
    <property type="entry name" value="DGQHR"/>
    <property type="match status" value="1"/>
</dbReference>
<comment type="caution">
    <text evidence="1">The sequence shown here is derived from an EMBL/GenBank/DDBJ whole genome shotgun (WGS) entry which is preliminary data.</text>
</comment>
<organism evidence="1">
    <name type="scientific">Salmonella enterica</name>
    <name type="common">Salmonella choleraesuis</name>
    <dbReference type="NCBI Taxonomy" id="28901"/>
    <lineage>
        <taxon>Bacteria</taxon>
        <taxon>Pseudomonadati</taxon>
        <taxon>Pseudomonadota</taxon>
        <taxon>Gammaproteobacteria</taxon>
        <taxon>Enterobacterales</taxon>
        <taxon>Enterobacteriaceae</taxon>
        <taxon>Salmonella</taxon>
    </lineage>
</organism>
<proteinExistence type="predicted"/>
<dbReference type="InterPro" id="IPR017642">
    <property type="entry name" value="DNA_S_mod_DndB"/>
</dbReference>